<dbReference type="Proteomes" id="UP000825123">
    <property type="component" value="Chromosome"/>
</dbReference>
<dbReference type="EMBL" id="AP024597">
    <property type="protein sequence ID" value="BCU71070.1"/>
    <property type="molecule type" value="Genomic_DNA"/>
</dbReference>
<gene>
    <name evidence="1" type="ORF">KN1_23670</name>
</gene>
<sequence>MECEKEALSILDILFNSNLIRGRVVFEDDIKHLMQHEKFICSENDIIKVLKIYLRPLGIIIVKGSYDNYRKVIKTFEDGGRLVEGVYGVEYDLIDENELLDLRIILYNDSVIIHKNEEERKYKLTKVSAIRVLKEISEKSRTKNEFINSLLNFLENNNDDKTIEWLKDFLVHKASS</sequence>
<protein>
    <submittedName>
        <fullName evidence="1">Uncharacterized protein</fullName>
    </submittedName>
</protein>
<dbReference type="GeneID" id="66164097"/>
<name>A0A8D5ZK68_9CREN</name>
<organism evidence="1 2">
    <name type="scientific">Stygiolobus caldivivus</name>
    <dbReference type="NCBI Taxonomy" id="2824673"/>
    <lineage>
        <taxon>Archaea</taxon>
        <taxon>Thermoproteota</taxon>
        <taxon>Thermoprotei</taxon>
        <taxon>Sulfolobales</taxon>
        <taxon>Sulfolobaceae</taxon>
        <taxon>Stygiolobus</taxon>
    </lineage>
</organism>
<keyword evidence="2" id="KW-1185">Reference proteome</keyword>
<evidence type="ECO:0000313" key="2">
    <source>
        <dbReference type="Proteomes" id="UP000825123"/>
    </source>
</evidence>
<dbReference type="AlphaFoldDB" id="A0A8D5ZK68"/>
<reference evidence="1 2" key="1">
    <citation type="submission" date="2021-04" db="EMBL/GenBank/DDBJ databases">
        <title>Complete genome sequence of Stygiolobus sp. KN-1.</title>
        <authorList>
            <person name="Nakamura K."/>
            <person name="Sakai H."/>
            <person name="Kurosawa N."/>
        </authorList>
    </citation>
    <scope>NUCLEOTIDE SEQUENCE [LARGE SCALE GENOMIC DNA]</scope>
    <source>
        <strain evidence="1 2">KN-1</strain>
    </source>
</reference>
<accession>A0A8D5ZK68</accession>
<dbReference type="KEGG" id="csty:KN1_23670"/>
<dbReference type="RefSeq" id="WP_221287829.1">
    <property type="nucleotide sequence ID" value="NZ_AP024597.1"/>
</dbReference>
<proteinExistence type="predicted"/>
<evidence type="ECO:0000313" key="1">
    <source>
        <dbReference type="EMBL" id="BCU71070.1"/>
    </source>
</evidence>